<protein>
    <recommendedName>
        <fullName evidence="1">Reverse transcriptase Ty1/copia-type domain-containing protein</fullName>
    </recommendedName>
</protein>
<feature type="domain" description="Reverse transcriptase Ty1/copia-type" evidence="1">
    <location>
        <begin position="1"/>
        <end position="98"/>
    </location>
</feature>
<evidence type="ECO:0000259" key="1">
    <source>
        <dbReference type="Pfam" id="PF07727"/>
    </source>
</evidence>
<keyword evidence="3" id="KW-1185">Reference proteome</keyword>
<evidence type="ECO:0000313" key="2">
    <source>
        <dbReference type="EMBL" id="KAI9185828.1"/>
    </source>
</evidence>
<reference evidence="2" key="1">
    <citation type="journal article" date="2022" name="Plant J.">
        <title>Strategies of tolerance reflected in two North American maple genomes.</title>
        <authorList>
            <person name="McEvoy S.L."/>
            <person name="Sezen U.U."/>
            <person name="Trouern-Trend A."/>
            <person name="McMahon S.M."/>
            <person name="Schaberg P.G."/>
            <person name="Yang J."/>
            <person name="Wegrzyn J.L."/>
            <person name="Swenson N.G."/>
        </authorList>
    </citation>
    <scope>NUCLEOTIDE SEQUENCE</scope>
    <source>
        <strain evidence="2">91603</strain>
    </source>
</reference>
<reference evidence="2" key="2">
    <citation type="submission" date="2023-02" db="EMBL/GenBank/DDBJ databases">
        <authorList>
            <person name="Swenson N.G."/>
            <person name="Wegrzyn J.L."/>
            <person name="Mcevoy S.L."/>
        </authorList>
    </citation>
    <scope>NUCLEOTIDE SEQUENCE</scope>
    <source>
        <strain evidence="2">91603</strain>
        <tissue evidence="2">Leaf</tissue>
    </source>
</reference>
<dbReference type="Pfam" id="PF07727">
    <property type="entry name" value="RVT_2"/>
    <property type="match status" value="1"/>
</dbReference>
<dbReference type="SUPFAM" id="SSF56672">
    <property type="entry name" value="DNA/RNA polymerases"/>
    <property type="match status" value="1"/>
</dbReference>
<evidence type="ECO:0000313" key="3">
    <source>
        <dbReference type="Proteomes" id="UP001064489"/>
    </source>
</evidence>
<accession>A0AAD5J4M5</accession>
<dbReference type="InterPro" id="IPR043502">
    <property type="entry name" value="DNA/RNA_pol_sf"/>
</dbReference>
<comment type="caution">
    <text evidence="2">The sequence shown here is derived from an EMBL/GenBank/DDBJ whole genome shotgun (WGS) entry which is preliminary data.</text>
</comment>
<name>A0AAD5J4M5_ACENE</name>
<organism evidence="2 3">
    <name type="scientific">Acer negundo</name>
    <name type="common">Box elder</name>
    <dbReference type="NCBI Taxonomy" id="4023"/>
    <lineage>
        <taxon>Eukaryota</taxon>
        <taxon>Viridiplantae</taxon>
        <taxon>Streptophyta</taxon>
        <taxon>Embryophyta</taxon>
        <taxon>Tracheophyta</taxon>
        <taxon>Spermatophyta</taxon>
        <taxon>Magnoliopsida</taxon>
        <taxon>eudicotyledons</taxon>
        <taxon>Gunneridae</taxon>
        <taxon>Pentapetalae</taxon>
        <taxon>rosids</taxon>
        <taxon>malvids</taxon>
        <taxon>Sapindales</taxon>
        <taxon>Sapindaceae</taxon>
        <taxon>Hippocastanoideae</taxon>
        <taxon>Acereae</taxon>
        <taxon>Acer</taxon>
    </lineage>
</organism>
<dbReference type="AlphaFoldDB" id="A0AAD5J4M5"/>
<proteinExistence type="predicted"/>
<gene>
    <name evidence="2" type="ORF">LWI28_011102</name>
</gene>
<dbReference type="EMBL" id="JAJSOW010000100">
    <property type="protein sequence ID" value="KAI9185828.1"/>
    <property type="molecule type" value="Genomic_DNA"/>
</dbReference>
<dbReference type="InterPro" id="IPR013103">
    <property type="entry name" value="RVT_2"/>
</dbReference>
<sequence>MDVKSVFLNGFLQKEVFVEQPKGFVDAHHLNYVYRLKRALYGLKQAPRAWYERLTQFLVDNDYTRVSVDKTLFIKKNNDELFIAKIYVDDIVFCSTNKPKSNNSLMSCLKSLR</sequence>
<dbReference type="Proteomes" id="UP001064489">
    <property type="component" value="Chromosome 3"/>
</dbReference>